<sequence>MHSEGEFCAKEVYCQHSQFTFDSQDNCPHHIQHRVCKQLRVDEQGFNQRFKLRMYLTKHTSVSFGCNSSWKVLTEQNFFDDFDLFEKAICYAEESELEYRVNNHYSKCKAKFEDNDLFDRKENAINQISKAGLKLLS</sequence>
<reference evidence="2" key="1">
    <citation type="submission" date="2016-11" db="UniProtKB">
        <authorList>
            <consortium name="WormBaseParasite"/>
        </authorList>
    </citation>
    <scope>IDENTIFICATION</scope>
    <source>
        <strain evidence="2">KR3021</strain>
    </source>
</reference>
<dbReference type="WBParaSite" id="RSKR_0000685600.1">
    <property type="protein sequence ID" value="RSKR_0000685600.1"/>
    <property type="gene ID" value="RSKR_0000685600"/>
</dbReference>
<dbReference type="Proteomes" id="UP000095286">
    <property type="component" value="Unplaced"/>
</dbReference>
<accession>A0AC35U128</accession>
<name>A0AC35U128_9BILA</name>
<organism evidence="1 2">
    <name type="scientific">Rhabditophanes sp. KR3021</name>
    <dbReference type="NCBI Taxonomy" id="114890"/>
    <lineage>
        <taxon>Eukaryota</taxon>
        <taxon>Metazoa</taxon>
        <taxon>Ecdysozoa</taxon>
        <taxon>Nematoda</taxon>
        <taxon>Chromadorea</taxon>
        <taxon>Rhabditida</taxon>
        <taxon>Tylenchina</taxon>
        <taxon>Panagrolaimomorpha</taxon>
        <taxon>Strongyloidoidea</taxon>
        <taxon>Alloionematidae</taxon>
        <taxon>Rhabditophanes</taxon>
    </lineage>
</organism>
<evidence type="ECO:0000313" key="1">
    <source>
        <dbReference type="Proteomes" id="UP000095286"/>
    </source>
</evidence>
<protein>
    <submittedName>
        <fullName evidence="2">Uncharacterized protein</fullName>
    </submittedName>
</protein>
<proteinExistence type="predicted"/>
<evidence type="ECO:0000313" key="2">
    <source>
        <dbReference type="WBParaSite" id="RSKR_0000685600.1"/>
    </source>
</evidence>